<feature type="transmembrane region" description="Helical" evidence="2">
    <location>
        <begin position="16"/>
        <end position="39"/>
    </location>
</feature>
<reference evidence="3 4" key="1">
    <citation type="submission" date="2014-10" db="EMBL/GenBank/DDBJ databases">
        <title>Draft genome of the hookworm Ancylostoma caninum.</title>
        <authorList>
            <person name="Mitreva M."/>
        </authorList>
    </citation>
    <scope>NUCLEOTIDE SEQUENCE [LARGE SCALE GENOMIC DNA]</scope>
    <source>
        <strain evidence="3 4">Baltimore</strain>
    </source>
</reference>
<keyword evidence="2" id="KW-0812">Transmembrane</keyword>
<keyword evidence="2" id="KW-1133">Transmembrane helix</keyword>
<keyword evidence="4" id="KW-1185">Reference proteome</keyword>
<sequence>IHTSGESSLILRMKRFFSVFSISFYTFLLSDLLLQFTYLTTVKNRSNRKGFYCMSVNAVPLGPSDDPTPPSSKYTELMKQSQDSYNAKPAYRL</sequence>
<dbReference type="EMBL" id="JOJR01000533">
    <property type="protein sequence ID" value="RCN36707.1"/>
    <property type="molecule type" value="Genomic_DNA"/>
</dbReference>
<organism evidence="3 4">
    <name type="scientific">Ancylostoma caninum</name>
    <name type="common">Dog hookworm</name>
    <dbReference type="NCBI Taxonomy" id="29170"/>
    <lineage>
        <taxon>Eukaryota</taxon>
        <taxon>Metazoa</taxon>
        <taxon>Ecdysozoa</taxon>
        <taxon>Nematoda</taxon>
        <taxon>Chromadorea</taxon>
        <taxon>Rhabditida</taxon>
        <taxon>Rhabditina</taxon>
        <taxon>Rhabditomorpha</taxon>
        <taxon>Strongyloidea</taxon>
        <taxon>Ancylostomatidae</taxon>
        <taxon>Ancylostomatinae</taxon>
        <taxon>Ancylostoma</taxon>
    </lineage>
</organism>
<name>A0A368G289_ANCCA</name>
<keyword evidence="2" id="KW-0472">Membrane</keyword>
<dbReference type="AlphaFoldDB" id="A0A368G289"/>
<accession>A0A368G289</accession>
<evidence type="ECO:0000256" key="2">
    <source>
        <dbReference type="SAM" id="Phobius"/>
    </source>
</evidence>
<dbReference type="OrthoDB" id="5852424at2759"/>
<evidence type="ECO:0000313" key="4">
    <source>
        <dbReference type="Proteomes" id="UP000252519"/>
    </source>
</evidence>
<feature type="region of interest" description="Disordered" evidence="1">
    <location>
        <begin position="63"/>
        <end position="93"/>
    </location>
</feature>
<gene>
    <name evidence="3" type="ORF">ANCCAN_17412</name>
</gene>
<feature type="compositionally biased region" description="Polar residues" evidence="1">
    <location>
        <begin position="71"/>
        <end position="85"/>
    </location>
</feature>
<feature type="non-terminal residue" evidence="3">
    <location>
        <position position="1"/>
    </location>
</feature>
<evidence type="ECO:0000313" key="3">
    <source>
        <dbReference type="EMBL" id="RCN36707.1"/>
    </source>
</evidence>
<dbReference type="Proteomes" id="UP000252519">
    <property type="component" value="Unassembled WGS sequence"/>
</dbReference>
<comment type="caution">
    <text evidence="3">The sequence shown here is derived from an EMBL/GenBank/DDBJ whole genome shotgun (WGS) entry which is preliminary data.</text>
</comment>
<evidence type="ECO:0000256" key="1">
    <source>
        <dbReference type="SAM" id="MobiDB-lite"/>
    </source>
</evidence>
<protein>
    <submittedName>
        <fullName evidence="3">Uncharacterized protein</fullName>
    </submittedName>
</protein>
<proteinExistence type="predicted"/>